<dbReference type="Proteomes" id="UP000003094">
    <property type="component" value="Unassembled WGS sequence"/>
</dbReference>
<organism evidence="1 2">
    <name type="scientific">Paenibacillus vortex V453</name>
    <dbReference type="NCBI Taxonomy" id="715225"/>
    <lineage>
        <taxon>Bacteria</taxon>
        <taxon>Bacillati</taxon>
        <taxon>Bacillota</taxon>
        <taxon>Bacilli</taxon>
        <taxon>Bacillales</taxon>
        <taxon>Paenibacillaceae</taxon>
        <taxon>Paenibacillus</taxon>
    </lineage>
</organism>
<reference evidence="1 2" key="1">
    <citation type="journal article" date="2010" name="BMC Genomics">
        <title>Genome sequence of the pattern forming Paenibacillus vortex bacterium reveals potential for thriving in complex environments.</title>
        <authorList>
            <person name="Sirota-Madi A."/>
            <person name="Olender T."/>
            <person name="Helman Y."/>
            <person name="Ingham C."/>
            <person name="Brainis I."/>
            <person name="Roth D."/>
            <person name="Hagi E."/>
            <person name="Brodsky L."/>
            <person name="Leshkowitz D."/>
            <person name="Galatenko V."/>
            <person name="Nikolaev V."/>
            <person name="Mugasimangalam R.C."/>
            <person name="Bransburg-Zabary S."/>
            <person name="Gutnick D.L."/>
            <person name="Lancet D."/>
            <person name="Ben-Jacob E."/>
        </authorList>
    </citation>
    <scope>NUCLEOTIDE SEQUENCE [LARGE SCALE GENOMIC DNA]</scope>
    <source>
        <strain evidence="1 2">V453</strain>
    </source>
</reference>
<dbReference type="AlphaFoldDB" id="A0A2R9T2H9"/>
<evidence type="ECO:0000313" key="2">
    <source>
        <dbReference type="Proteomes" id="UP000003094"/>
    </source>
</evidence>
<proteinExistence type="predicted"/>
<keyword evidence="2" id="KW-1185">Reference proteome</keyword>
<dbReference type="RefSeq" id="WP_006207225.1">
    <property type="nucleotide sequence ID" value="NZ_ADHJ01000001.1"/>
</dbReference>
<protein>
    <submittedName>
        <fullName evidence="1">Uncharacterized protein</fullName>
    </submittedName>
</protein>
<dbReference type="EMBL" id="ADHJ01000001">
    <property type="protein sequence ID" value="EFU43806.1"/>
    <property type="molecule type" value="Genomic_DNA"/>
</dbReference>
<evidence type="ECO:0000313" key="1">
    <source>
        <dbReference type="EMBL" id="EFU43806.1"/>
    </source>
</evidence>
<dbReference type="KEGG" id="pvo:PVOR_01295"/>
<sequence length="202" mass="23689">MEPSKPQTIMEWPEDIIDDSFYPKDIIPISEVLQKGTAVPFIILKNDPDFRRPVYEEHWHSTYWGGRWSYMPMRIHYALHRLFTTYDIGISSELDFKQNVGIEFPVFQNRTDLDLYIVVFQTTVTYVYTHGNQIVLSGKPSRDGVQVISIKTSALRPFDLNKKLLVQLATAQGHELDYSLIVYEPPDFWIKQIQPKDSEYNR</sequence>
<comment type="caution">
    <text evidence="1">The sequence shown here is derived from an EMBL/GenBank/DDBJ whole genome shotgun (WGS) entry which is preliminary data.</text>
</comment>
<accession>A0A2R9T2H9</accession>
<gene>
    <name evidence="1" type="ORF">PVOR_01295</name>
</gene>
<name>A0A2R9T2H9_9BACL</name>